<keyword evidence="5 7" id="KW-1133">Transmembrane helix</keyword>
<comment type="similarity">
    <text evidence="7">Belongs to the binding-protein-dependent transport system permease family.</text>
</comment>
<feature type="transmembrane region" description="Helical" evidence="7">
    <location>
        <begin position="103"/>
        <end position="119"/>
    </location>
</feature>
<evidence type="ECO:0000256" key="4">
    <source>
        <dbReference type="ARBA" id="ARBA00022692"/>
    </source>
</evidence>
<dbReference type="PANTHER" id="PTHR30151:SF38">
    <property type="entry name" value="ALIPHATIC SULFONATES TRANSPORT PERMEASE PROTEIN SSUC-RELATED"/>
    <property type="match status" value="1"/>
</dbReference>
<comment type="caution">
    <text evidence="9">The sequence shown here is derived from an EMBL/GenBank/DDBJ whole genome shotgun (WGS) entry which is preliminary data.</text>
</comment>
<evidence type="ECO:0000256" key="3">
    <source>
        <dbReference type="ARBA" id="ARBA00022475"/>
    </source>
</evidence>
<dbReference type="CDD" id="cd06261">
    <property type="entry name" value="TM_PBP2"/>
    <property type="match status" value="1"/>
</dbReference>
<feature type="transmembrane region" description="Helical" evidence="7">
    <location>
        <begin position="165"/>
        <end position="186"/>
    </location>
</feature>
<keyword evidence="2 7" id="KW-0813">Transport</keyword>
<proteinExistence type="inferred from homology"/>
<dbReference type="SUPFAM" id="SSF161098">
    <property type="entry name" value="MetI-like"/>
    <property type="match status" value="1"/>
</dbReference>
<dbReference type="AlphaFoldDB" id="A0AA44TDP3"/>
<dbReference type="Gene3D" id="1.10.3720.10">
    <property type="entry name" value="MetI-like"/>
    <property type="match status" value="1"/>
</dbReference>
<dbReference type="PROSITE" id="PS50928">
    <property type="entry name" value="ABC_TM1"/>
    <property type="match status" value="1"/>
</dbReference>
<feature type="transmembrane region" description="Helical" evidence="7">
    <location>
        <begin position="63"/>
        <end position="82"/>
    </location>
</feature>
<keyword evidence="4 7" id="KW-0812">Transmembrane</keyword>
<protein>
    <submittedName>
        <fullName evidence="9">Alkanesulfonate transporter permease subunit</fullName>
    </submittedName>
</protein>
<sequence>MKNKFIYNILPWILPVILLILWQLISTFEVVSTNLFPSPLTVVQSAWALITSGQLLYHLEASLGRALIGTIIGGTIGFLLGVSNGISKVSHRVSDTTIQMIRNVPHLALVPLVIIWMGVDEGAKIFLVALGVMFPVYINTYHGIRTVDPGFIEMGKMYGLNRWQQFTRILLPGALPSIFLGVRYALGVMWLTLIVAETLATQRGIGYLATNAREFMQADIIIISIVLYALFGKTADLLAYWGERKALRWHPNYRKQ</sequence>
<feature type="transmembrane region" description="Helical" evidence="7">
    <location>
        <begin position="220"/>
        <end position="241"/>
    </location>
</feature>
<evidence type="ECO:0000313" key="10">
    <source>
        <dbReference type="Proteomes" id="UP000226357"/>
    </source>
</evidence>
<evidence type="ECO:0000259" key="8">
    <source>
        <dbReference type="PROSITE" id="PS50928"/>
    </source>
</evidence>
<dbReference type="FunFam" id="1.10.3720.10:FF:000003">
    <property type="entry name" value="Aliphatic sulfonate ABC transporter permease"/>
    <property type="match status" value="1"/>
</dbReference>
<name>A0AA44TDP3_BACCE</name>
<feature type="transmembrane region" description="Helical" evidence="7">
    <location>
        <begin position="5"/>
        <end position="25"/>
    </location>
</feature>
<evidence type="ECO:0000256" key="2">
    <source>
        <dbReference type="ARBA" id="ARBA00022448"/>
    </source>
</evidence>
<dbReference type="RefSeq" id="WP_098523472.1">
    <property type="nucleotide sequence ID" value="NZ_NUYJ01000093.1"/>
</dbReference>
<dbReference type="Pfam" id="PF00528">
    <property type="entry name" value="BPD_transp_1"/>
    <property type="match status" value="1"/>
</dbReference>
<dbReference type="PANTHER" id="PTHR30151">
    <property type="entry name" value="ALKANE SULFONATE ABC TRANSPORTER-RELATED, MEMBRANE SUBUNIT"/>
    <property type="match status" value="1"/>
</dbReference>
<evidence type="ECO:0000256" key="1">
    <source>
        <dbReference type="ARBA" id="ARBA00004651"/>
    </source>
</evidence>
<accession>A0AA44TDP3</accession>
<dbReference type="GO" id="GO:0005886">
    <property type="term" value="C:plasma membrane"/>
    <property type="evidence" value="ECO:0007669"/>
    <property type="project" value="UniProtKB-SubCell"/>
</dbReference>
<evidence type="ECO:0000256" key="6">
    <source>
        <dbReference type="ARBA" id="ARBA00023136"/>
    </source>
</evidence>
<evidence type="ECO:0000313" key="9">
    <source>
        <dbReference type="EMBL" id="PFR89379.1"/>
    </source>
</evidence>
<evidence type="ECO:0000256" key="7">
    <source>
        <dbReference type="RuleBase" id="RU363032"/>
    </source>
</evidence>
<keyword evidence="3" id="KW-1003">Cell membrane</keyword>
<dbReference type="EMBL" id="NVBO01000317">
    <property type="protein sequence ID" value="PFR89379.1"/>
    <property type="molecule type" value="Genomic_DNA"/>
</dbReference>
<evidence type="ECO:0000256" key="5">
    <source>
        <dbReference type="ARBA" id="ARBA00022989"/>
    </source>
</evidence>
<comment type="subcellular location">
    <subcellularLocation>
        <location evidence="1 7">Cell membrane</location>
        <topology evidence="1 7">Multi-pass membrane protein</topology>
    </subcellularLocation>
</comment>
<dbReference type="GO" id="GO:0042918">
    <property type="term" value="P:alkanesulfonate transmembrane transport"/>
    <property type="evidence" value="ECO:0007669"/>
    <property type="project" value="UniProtKB-ARBA"/>
</dbReference>
<dbReference type="Proteomes" id="UP000226357">
    <property type="component" value="Unassembled WGS sequence"/>
</dbReference>
<dbReference type="InterPro" id="IPR035906">
    <property type="entry name" value="MetI-like_sf"/>
</dbReference>
<dbReference type="InterPro" id="IPR000515">
    <property type="entry name" value="MetI-like"/>
</dbReference>
<gene>
    <name evidence="9" type="primary">ssuC</name>
    <name evidence="9" type="ORF">COK38_24595</name>
</gene>
<organism evidence="9 10">
    <name type="scientific">Bacillus cereus</name>
    <dbReference type="NCBI Taxonomy" id="1396"/>
    <lineage>
        <taxon>Bacteria</taxon>
        <taxon>Bacillati</taxon>
        <taxon>Bacillota</taxon>
        <taxon>Bacilli</taxon>
        <taxon>Bacillales</taxon>
        <taxon>Bacillaceae</taxon>
        <taxon>Bacillus</taxon>
        <taxon>Bacillus cereus group</taxon>
    </lineage>
</organism>
<reference evidence="9 10" key="1">
    <citation type="submission" date="2017-09" db="EMBL/GenBank/DDBJ databases">
        <title>Large-scale bioinformatics analysis of Bacillus genomes uncovers conserved roles of natural products in bacterial physiology.</title>
        <authorList>
            <consortium name="Agbiome Team Llc"/>
            <person name="Bleich R.M."/>
            <person name="Grubbs K.J."/>
            <person name="Santa Maria K.C."/>
            <person name="Allen S.E."/>
            <person name="Farag S."/>
            <person name="Shank E.A."/>
            <person name="Bowers A."/>
        </authorList>
    </citation>
    <scope>NUCLEOTIDE SEQUENCE [LARGE SCALE GENOMIC DNA]</scope>
    <source>
        <strain evidence="9 10">AFS067272</strain>
    </source>
</reference>
<feature type="transmembrane region" description="Helical" evidence="7">
    <location>
        <begin position="125"/>
        <end position="144"/>
    </location>
</feature>
<keyword evidence="6 7" id="KW-0472">Membrane</keyword>
<feature type="domain" description="ABC transmembrane type-1" evidence="8">
    <location>
        <begin position="59"/>
        <end position="239"/>
    </location>
</feature>